<sequence length="153" mass="15842">MSKTSSAAGRRPGLRLWRVVVIAAVVVLVLRLAAGLLWFFADPLHLPDYVLQVLDQRASVVSMFTGMALGAAALVVAVVALRAQLRAEHTPTAAGQSTPPAVSASGERAVAGGGDNSGVISTGDGARNVQMRAHASDQGRVYQAGGDQTINER</sequence>
<feature type="region of interest" description="Disordered" evidence="1">
    <location>
        <begin position="133"/>
        <end position="153"/>
    </location>
</feature>
<feature type="transmembrane region" description="Helical" evidence="2">
    <location>
        <begin position="20"/>
        <end position="41"/>
    </location>
</feature>
<name>A0ABR9MHG3_9ACTN</name>
<evidence type="ECO:0000313" key="3">
    <source>
        <dbReference type="EMBL" id="MBE1592359.1"/>
    </source>
</evidence>
<keyword evidence="2" id="KW-0812">Transmembrane</keyword>
<dbReference type="Proteomes" id="UP000633509">
    <property type="component" value="Unassembled WGS sequence"/>
</dbReference>
<proteinExistence type="predicted"/>
<keyword evidence="4" id="KW-1185">Reference proteome</keyword>
<feature type="transmembrane region" description="Helical" evidence="2">
    <location>
        <begin position="61"/>
        <end position="81"/>
    </location>
</feature>
<evidence type="ECO:0000313" key="4">
    <source>
        <dbReference type="Proteomes" id="UP000633509"/>
    </source>
</evidence>
<accession>A0ABR9MHG3</accession>
<organism evidence="3 4">
    <name type="scientific">Nonomuraea angiospora</name>
    <dbReference type="NCBI Taxonomy" id="46172"/>
    <lineage>
        <taxon>Bacteria</taxon>
        <taxon>Bacillati</taxon>
        <taxon>Actinomycetota</taxon>
        <taxon>Actinomycetes</taxon>
        <taxon>Streptosporangiales</taxon>
        <taxon>Streptosporangiaceae</taxon>
        <taxon>Nonomuraea</taxon>
    </lineage>
</organism>
<comment type="caution">
    <text evidence="3">The sequence shown here is derived from an EMBL/GenBank/DDBJ whole genome shotgun (WGS) entry which is preliminary data.</text>
</comment>
<keyword evidence="2" id="KW-0472">Membrane</keyword>
<evidence type="ECO:0000256" key="2">
    <source>
        <dbReference type="SAM" id="Phobius"/>
    </source>
</evidence>
<keyword evidence="2" id="KW-1133">Transmembrane helix</keyword>
<reference evidence="3 4" key="1">
    <citation type="submission" date="2020-10" db="EMBL/GenBank/DDBJ databases">
        <title>Sequencing the genomes of 1000 actinobacteria strains.</title>
        <authorList>
            <person name="Klenk H.-P."/>
        </authorList>
    </citation>
    <scope>NUCLEOTIDE SEQUENCE [LARGE SCALE GENOMIC DNA]</scope>
    <source>
        <strain evidence="3 4">DSM 43173</strain>
    </source>
</reference>
<protein>
    <submittedName>
        <fullName evidence="3">Uncharacterized protein</fullName>
    </submittedName>
</protein>
<evidence type="ECO:0000256" key="1">
    <source>
        <dbReference type="SAM" id="MobiDB-lite"/>
    </source>
</evidence>
<dbReference type="RefSeq" id="WP_192791902.1">
    <property type="nucleotide sequence ID" value="NZ_JADBEK010000001.1"/>
</dbReference>
<feature type="region of interest" description="Disordered" evidence="1">
    <location>
        <begin position="89"/>
        <end position="108"/>
    </location>
</feature>
<gene>
    <name evidence="3" type="ORF">H4W80_010617</name>
</gene>
<dbReference type="EMBL" id="JADBEK010000001">
    <property type="protein sequence ID" value="MBE1592359.1"/>
    <property type="molecule type" value="Genomic_DNA"/>
</dbReference>